<dbReference type="RefSeq" id="WP_101072220.1">
    <property type="nucleotide sequence ID" value="NZ_PISP01000001.1"/>
</dbReference>
<evidence type="ECO:0000313" key="2">
    <source>
        <dbReference type="Proteomes" id="UP000233398"/>
    </source>
</evidence>
<dbReference type="AlphaFoldDB" id="A0A2N0VL67"/>
<evidence type="ECO:0000313" key="1">
    <source>
        <dbReference type="EMBL" id="PKD44932.1"/>
    </source>
</evidence>
<name>A0A2N0VL67_9BACT</name>
<reference evidence="1 2" key="1">
    <citation type="submission" date="2017-11" db="EMBL/GenBank/DDBJ databases">
        <title>Rhodohalobacter 15182 sp. nov., isolated from a salt lake.</title>
        <authorList>
            <person name="Han S."/>
        </authorList>
    </citation>
    <scope>NUCLEOTIDE SEQUENCE [LARGE SCALE GENOMIC DNA]</scope>
    <source>
        <strain evidence="1 2">15182</strain>
    </source>
</reference>
<keyword evidence="2" id="KW-1185">Reference proteome</keyword>
<gene>
    <name evidence="1" type="ORF">CWD77_05590</name>
</gene>
<sequence length="393" mass="46031">MRVFSLIVVTLTLSFCVGCEFNSDASEDISVITISSEDVENPNWDQFKLTPVVEYHDSLFIESLPALDVDRNGNLYVAAERHNIRSVYHYSPEGELLDTIGTFGTEPGEFESIRNIQIEADTLFVFDDELSRLSRFHLSTLEFINSTDFSSAIQIHPEDSVDLKPVPIQRWSESRFLIEFSDDRNPAIHPDQWHYYYVADNTGAVDENELFRQKAEKYQIGDHAGRPSAFLLPYPERSLLTQFQNGKFYTARTEQFEIRERDLHGLVQRIIRYPFRRATLNAEMLIEEEFSHNRQLQLTRASADYPKQWPALFTMFTDDRDYIWLALIPEDESQFEWWIINPDKDRQMVQHTFTWPRNSLFLKVDKGNVYAVESDENGFKKVVKYIIQYNSIN</sequence>
<organism evidence="1 2">
    <name type="scientific">Rhodohalobacter barkolensis</name>
    <dbReference type="NCBI Taxonomy" id="2053187"/>
    <lineage>
        <taxon>Bacteria</taxon>
        <taxon>Pseudomonadati</taxon>
        <taxon>Balneolota</taxon>
        <taxon>Balneolia</taxon>
        <taxon>Balneolales</taxon>
        <taxon>Balneolaceae</taxon>
        <taxon>Rhodohalobacter</taxon>
    </lineage>
</organism>
<protein>
    <recommendedName>
        <fullName evidence="3">6-bladed beta-propeller</fullName>
    </recommendedName>
</protein>
<proteinExistence type="predicted"/>
<accession>A0A2N0VL67</accession>
<dbReference type="SUPFAM" id="SSF63829">
    <property type="entry name" value="Calcium-dependent phosphotriesterase"/>
    <property type="match status" value="1"/>
</dbReference>
<dbReference type="InterPro" id="IPR011042">
    <property type="entry name" value="6-blade_b-propeller_TolB-like"/>
</dbReference>
<evidence type="ECO:0008006" key="3">
    <source>
        <dbReference type="Google" id="ProtNLM"/>
    </source>
</evidence>
<dbReference type="Gene3D" id="2.120.10.30">
    <property type="entry name" value="TolB, C-terminal domain"/>
    <property type="match status" value="1"/>
</dbReference>
<comment type="caution">
    <text evidence="1">The sequence shown here is derived from an EMBL/GenBank/DDBJ whole genome shotgun (WGS) entry which is preliminary data.</text>
</comment>
<dbReference type="Pfam" id="PF17170">
    <property type="entry name" value="DUF5128"/>
    <property type="match status" value="1"/>
</dbReference>
<dbReference type="OrthoDB" id="1523379at2"/>
<dbReference type="EMBL" id="PISP01000001">
    <property type="protein sequence ID" value="PKD44932.1"/>
    <property type="molecule type" value="Genomic_DNA"/>
</dbReference>
<dbReference type="Proteomes" id="UP000233398">
    <property type="component" value="Unassembled WGS sequence"/>
</dbReference>